<keyword evidence="1" id="KW-1133">Transmembrane helix</keyword>
<feature type="transmembrane region" description="Helical" evidence="1">
    <location>
        <begin position="12"/>
        <end position="37"/>
    </location>
</feature>
<proteinExistence type="predicted"/>
<keyword evidence="3" id="KW-1185">Reference proteome</keyword>
<protein>
    <submittedName>
        <fullName evidence="2">Uncharacterized protein</fullName>
    </submittedName>
</protein>
<dbReference type="EMBL" id="JBHSDI010000058">
    <property type="protein sequence ID" value="MFC4260540.1"/>
    <property type="molecule type" value="Genomic_DNA"/>
</dbReference>
<evidence type="ECO:0000256" key="1">
    <source>
        <dbReference type="SAM" id="Phobius"/>
    </source>
</evidence>
<dbReference type="RefSeq" id="WP_379889156.1">
    <property type="nucleotide sequence ID" value="NZ_JBHSDI010000058.1"/>
</dbReference>
<gene>
    <name evidence="2" type="ORF">ACFOZ5_16090</name>
</gene>
<reference evidence="3" key="1">
    <citation type="journal article" date="2019" name="Int. J. Syst. Evol. Microbiol.">
        <title>The Global Catalogue of Microorganisms (GCM) 10K type strain sequencing project: providing services to taxonomists for standard genome sequencing and annotation.</title>
        <authorList>
            <consortium name="The Broad Institute Genomics Platform"/>
            <consortium name="The Broad Institute Genome Sequencing Center for Infectious Disease"/>
            <person name="Wu L."/>
            <person name="Ma J."/>
        </authorList>
    </citation>
    <scope>NUCLEOTIDE SEQUENCE [LARGE SCALE GENOMIC DNA]</scope>
    <source>
        <strain evidence="3">CECT 7297</strain>
    </source>
</reference>
<comment type="caution">
    <text evidence="2">The sequence shown here is derived from an EMBL/GenBank/DDBJ whole genome shotgun (WGS) entry which is preliminary data.</text>
</comment>
<evidence type="ECO:0000313" key="3">
    <source>
        <dbReference type="Proteomes" id="UP001595798"/>
    </source>
</evidence>
<accession>A0ABV8QJM0</accession>
<feature type="transmembrane region" description="Helical" evidence="1">
    <location>
        <begin position="43"/>
        <end position="63"/>
    </location>
</feature>
<dbReference type="Proteomes" id="UP001595798">
    <property type="component" value="Unassembled WGS sequence"/>
</dbReference>
<name>A0ABV8QJM0_9GAMM</name>
<keyword evidence="1" id="KW-0812">Transmembrane</keyword>
<sequence>MMKVFQNLVAIVRYLAATFFIHIATLIAFLAGGAAWAHFGTPWAGALGFLLVIVPSVPIFGLLHGNSNEPPSR</sequence>
<organism evidence="2 3">
    <name type="scientific">Marinobacter lacisalsi</name>
    <dbReference type="NCBI Taxonomy" id="475979"/>
    <lineage>
        <taxon>Bacteria</taxon>
        <taxon>Pseudomonadati</taxon>
        <taxon>Pseudomonadota</taxon>
        <taxon>Gammaproteobacteria</taxon>
        <taxon>Pseudomonadales</taxon>
        <taxon>Marinobacteraceae</taxon>
        <taxon>Marinobacter</taxon>
    </lineage>
</organism>
<evidence type="ECO:0000313" key="2">
    <source>
        <dbReference type="EMBL" id="MFC4260540.1"/>
    </source>
</evidence>
<keyword evidence="1" id="KW-0472">Membrane</keyword>